<name>G4ZJ84_PHYSP</name>
<evidence type="ECO:0000313" key="1">
    <source>
        <dbReference type="EMBL" id="EGZ17748.1"/>
    </source>
</evidence>
<dbReference type="GeneID" id="20646327"/>
<dbReference type="EMBL" id="JH159154">
    <property type="protein sequence ID" value="EGZ17748.1"/>
    <property type="molecule type" value="Genomic_DNA"/>
</dbReference>
<keyword evidence="2" id="KW-1185">Reference proteome</keyword>
<dbReference type="AlphaFoldDB" id="G4ZJ84"/>
<proteinExistence type="predicted"/>
<gene>
    <name evidence="1" type="ORF">PHYSODRAFT_331680</name>
</gene>
<organism evidence="1 2">
    <name type="scientific">Phytophthora sojae (strain P6497)</name>
    <name type="common">Soybean stem and root rot agent</name>
    <name type="synonym">Phytophthora megasperma f. sp. glycines</name>
    <dbReference type="NCBI Taxonomy" id="1094619"/>
    <lineage>
        <taxon>Eukaryota</taxon>
        <taxon>Sar</taxon>
        <taxon>Stramenopiles</taxon>
        <taxon>Oomycota</taxon>
        <taxon>Peronosporomycetes</taxon>
        <taxon>Peronosporales</taxon>
        <taxon>Peronosporaceae</taxon>
        <taxon>Phytophthora</taxon>
    </lineage>
</organism>
<accession>G4ZJ84</accession>
<dbReference type="Proteomes" id="UP000002640">
    <property type="component" value="Unassembled WGS sequence"/>
</dbReference>
<dbReference type="RefSeq" id="XP_009526806.1">
    <property type="nucleotide sequence ID" value="XM_009528511.1"/>
</dbReference>
<sequence>MNLHAKELPIASKVTAVDHQNIAVLYQLAIASLDFNMVAEEYNTEDIKPIETFTDTGLLALSQLKFLQSLDLRSFYDVVTELLLKIAEASDLPCAERKFVLRLENCSYSSRYAVTPDYGASFLRELERLMMRVKAAHPSLRQHVVTMDRTGNSFMRIAEFGLADPDIYAKWEDWGEDLYFWLSKGLSLSSSSSSKRWAREGV</sequence>
<dbReference type="InParanoid" id="G4ZJ84"/>
<protein>
    <submittedName>
        <fullName evidence="1">Uncharacterized protein</fullName>
    </submittedName>
</protein>
<reference evidence="1 2" key="1">
    <citation type="journal article" date="2006" name="Science">
        <title>Phytophthora genome sequences uncover evolutionary origins and mechanisms of pathogenesis.</title>
        <authorList>
            <person name="Tyler B.M."/>
            <person name="Tripathy S."/>
            <person name="Zhang X."/>
            <person name="Dehal P."/>
            <person name="Jiang R.H."/>
            <person name="Aerts A."/>
            <person name="Arredondo F.D."/>
            <person name="Baxter L."/>
            <person name="Bensasson D."/>
            <person name="Beynon J.L."/>
            <person name="Chapman J."/>
            <person name="Damasceno C.M."/>
            <person name="Dorrance A.E."/>
            <person name="Dou D."/>
            <person name="Dickerman A.W."/>
            <person name="Dubchak I.L."/>
            <person name="Garbelotto M."/>
            <person name="Gijzen M."/>
            <person name="Gordon S.G."/>
            <person name="Govers F."/>
            <person name="Grunwald N.J."/>
            <person name="Huang W."/>
            <person name="Ivors K.L."/>
            <person name="Jones R.W."/>
            <person name="Kamoun S."/>
            <person name="Krampis K."/>
            <person name="Lamour K.H."/>
            <person name="Lee M.K."/>
            <person name="McDonald W.H."/>
            <person name="Medina M."/>
            <person name="Meijer H.J."/>
            <person name="Nordberg E.K."/>
            <person name="Maclean D.J."/>
            <person name="Ospina-Giraldo M.D."/>
            <person name="Morris P.F."/>
            <person name="Phuntumart V."/>
            <person name="Putnam N.H."/>
            <person name="Rash S."/>
            <person name="Rose J.K."/>
            <person name="Sakihama Y."/>
            <person name="Salamov A.A."/>
            <person name="Savidor A."/>
            <person name="Scheuring C.F."/>
            <person name="Smith B.M."/>
            <person name="Sobral B.W."/>
            <person name="Terry A."/>
            <person name="Torto-Alalibo T.A."/>
            <person name="Win J."/>
            <person name="Xu Z."/>
            <person name="Zhang H."/>
            <person name="Grigoriev I.V."/>
            <person name="Rokhsar D.S."/>
            <person name="Boore J.L."/>
        </authorList>
    </citation>
    <scope>NUCLEOTIDE SEQUENCE [LARGE SCALE GENOMIC DNA]</scope>
    <source>
        <strain evidence="1 2">P6497</strain>
    </source>
</reference>
<dbReference type="KEGG" id="psoj:PHYSODRAFT_331680"/>
<evidence type="ECO:0000313" key="2">
    <source>
        <dbReference type="Proteomes" id="UP000002640"/>
    </source>
</evidence>